<evidence type="ECO:0000256" key="4">
    <source>
        <dbReference type="SAM" id="MobiDB-lite"/>
    </source>
</evidence>
<evidence type="ECO:0000256" key="3">
    <source>
        <dbReference type="ARBA" id="ARBA00022927"/>
    </source>
</evidence>
<comment type="caution">
    <text evidence="5">The sequence shown here is derived from an EMBL/GenBank/DDBJ whole genome shotgun (WGS) entry which is preliminary data.</text>
</comment>
<dbReference type="SUPFAM" id="SSF55724">
    <property type="entry name" value="Mog1p/PsbP-like"/>
    <property type="match status" value="2"/>
</dbReference>
<keyword evidence="2" id="KW-0813">Transport</keyword>
<feature type="compositionally biased region" description="Basic and acidic residues" evidence="4">
    <location>
        <begin position="89"/>
        <end position="99"/>
    </location>
</feature>
<dbReference type="Pfam" id="PF04603">
    <property type="entry name" value="Mog1"/>
    <property type="match status" value="1"/>
</dbReference>
<sequence>MVDLFGGAIVASIPSTWRDVSLVRQEVYQDCAEETGSVCVIEILEYQAQVENVDACSFFLKDLGSSDSSDDDDYDDDDEEDYDEDHLEGEEKEKEGAGERRRRRRRRRRTIVHESRVIDLLRRDDDDDDDGRETGWGRWIFREFALPPPDVDSATTGVGVAKSCSIVACVARGSREEEEAGSARSGGRGSVVDDDDEDDRSRWIDIEMCVLRLEGVGADVLITLSVPRGVGRGASPEEEGDGPFRRILETFDVKDWGLFGC</sequence>
<dbReference type="InterPro" id="IPR007681">
    <property type="entry name" value="Mog1"/>
</dbReference>
<dbReference type="Gene3D" id="3.40.1000.10">
    <property type="entry name" value="Mog1/PsbP, alpha/beta/alpha sandwich"/>
    <property type="match status" value="1"/>
</dbReference>
<name>A0ABD3MNB8_9STRA</name>
<feature type="region of interest" description="Disordered" evidence="4">
    <location>
        <begin position="65"/>
        <end position="103"/>
    </location>
</feature>
<protein>
    <submittedName>
        <fullName evidence="5">Uncharacterized protein</fullName>
    </submittedName>
</protein>
<dbReference type="Proteomes" id="UP001530315">
    <property type="component" value="Unassembled WGS sequence"/>
</dbReference>
<evidence type="ECO:0000313" key="5">
    <source>
        <dbReference type="EMBL" id="KAL3764336.1"/>
    </source>
</evidence>
<dbReference type="AlphaFoldDB" id="A0ABD3MNB8"/>
<feature type="region of interest" description="Disordered" evidence="4">
    <location>
        <begin position="175"/>
        <end position="197"/>
    </location>
</feature>
<dbReference type="GO" id="GO:0015031">
    <property type="term" value="P:protein transport"/>
    <property type="evidence" value="ECO:0007669"/>
    <property type="project" value="UniProtKB-KW"/>
</dbReference>
<feature type="compositionally biased region" description="Acidic residues" evidence="4">
    <location>
        <begin position="68"/>
        <end position="88"/>
    </location>
</feature>
<organism evidence="5 6">
    <name type="scientific">Stephanodiscus triporus</name>
    <dbReference type="NCBI Taxonomy" id="2934178"/>
    <lineage>
        <taxon>Eukaryota</taxon>
        <taxon>Sar</taxon>
        <taxon>Stramenopiles</taxon>
        <taxon>Ochrophyta</taxon>
        <taxon>Bacillariophyta</taxon>
        <taxon>Coscinodiscophyceae</taxon>
        <taxon>Thalassiosirophycidae</taxon>
        <taxon>Stephanodiscales</taxon>
        <taxon>Stephanodiscaceae</taxon>
        <taxon>Stephanodiscus</taxon>
    </lineage>
</organism>
<dbReference type="InterPro" id="IPR016123">
    <property type="entry name" value="Mog1/PsbP_a/b/a-sand"/>
</dbReference>
<evidence type="ECO:0000256" key="2">
    <source>
        <dbReference type="ARBA" id="ARBA00022448"/>
    </source>
</evidence>
<gene>
    <name evidence="5" type="ORF">ACHAW5_003472</name>
</gene>
<keyword evidence="6" id="KW-1185">Reference proteome</keyword>
<keyword evidence="3" id="KW-0653">Protein transport</keyword>
<reference evidence="5 6" key="1">
    <citation type="submission" date="2024-10" db="EMBL/GenBank/DDBJ databases">
        <title>Updated reference genomes for cyclostephanoid diatoms.</title>
        <authorList>
            <person name="Roberts W.R."/>
            <person name="Alverson A.J."/>
        </authorList>
    </citation>
    <scope>NUCLEOTIDE SEQUENCE [LARGE SCALE GENOMIC DNA]</scope>
    <source>
        <strain evidence="5 6">AJA276-08</strain>
    </source>
</reference>
<dbReference type="PANTHER" id="PTHR15837">
    <property type="entry name" value="RAN GUANINE NUCLEOTIDE RELEASE FACTOR"/>
    <property type="match status" value="1"/>
</dbReference>
<dbReference type="PANTHER" id="PTHR15837:SF0">
    <property type="entry name" value="RAN GUANINE NUCLEOTIDE RELEASE FACTOR"/>
    <property type="match status" value="1"/>
</dbReference>
<accession>A0ABD3MNB8</accession>
<comment type="similarity">
    <text evidence="1">Belongs to the MOG1 family.</text>
</comment>
<dbReference type="EMBL" id="JALLAZ020001778">
    <property type="protein sequence ID" value="KAL3764336.1"/>
    <property type="molecule type" value="Genomic_DNA"/>
</dbReference>
<evidence type="ECO:0000313" key="6">
    <source>
        <dbReference type="Proteomes" id="UP001530315"/>
    </source>
</evidence>
<proteinExistence type="inferred from homology"/>
<evidence type="ECO:0000256" key="1">
    <source>
        <dbReference type="ARBA" id="ARBA00010307"/>
    </source>
</evidence>